<evidence type="ECO:0000313" key="2">
    <source>
        <dbReference type="EMBL" id="KKS85432.1"/>
    </source>
</evidence>
<dbReference type="STRING" id="1618436.UV59_C0007G0015"/>
<dbReference type="InterPro" id="IPR002347">
    <property type="entry name" value="SDR_fam"/>
</dbReference>
<proteinExistence type="inferred from homology"/>
<dbReference type="PANTHER" id="PTHR42879">
    <property type="entry name" value="3-OXOACYL-(ACYL-CARRIER-PROTEIN) REDUCTASE"/>
    <property type="match status" value="1"/>
</dbReference>
<sequence>MQLGLTGKRALVTGGASGIGHAIAKDLAREGVNVVITSRKKDKLDQAVEKLGGKKNGHWGIVTEIAEEGAPALLVKKIWKNFGQLDIVVNNVGDTLGITDPYCSISDWRKLFRLNLEVAVELNNLFLPHMKQQGWGRIVNISAGASLENSGPVPYCSIKAAYTAYTRCMGRVLATETKNVVMSTVLPGVVLTETGHWQKVLKERPEHAEKYLRERAPLGRFGKPSEISPMVVFLCSELATFSQGAIVPVDGGQSKHYFPINGIGN</sequence>
<dbReference type="InterPro" id="IPR036291">
    <property type="entry name" value="NAD(P)-bd_dom_sf"/>
</dbReference>
<dbReference type="FunFam" id="3.40.50.720:FF:000084">
    <property type="entry name" value="Short-chain dehydrogenase reductase"/>
    <property type="match status" value="1"/>
</dbReference>
<comment type="caution">
    <text evidence="2">The sequence shown here is derived from an EMBL/GenBank/DDBJ whole genome shotgun (WGS) entry which is preliminary data.</text>
</comment>
<evidence type="ECO:0000313" key="3">
    <source>
        <dbReference type="Proteomes" id="UP000034543"/>
    </source>
</evidence>
<dbReference type="Pfam" id="PF13561">
    <property type="entry name" value="adh_short_C2"/>
    <property type="match status" value="1"/>
</dbReference>
<evidence type="ECO:0000256" key="1">
    <source>
        <dbReference type="ARBA" id="ARBA00006484"/>
    </source>
</evidence>
<dbReference type="EMBL" id="LCFB01000007">
    <property type="protein sequence ID" value="KKS85432.1"/>
    <property type="molecule type" value="Genomic_DNA"/>
</dbReference>
<dbReference type="PANTHER" id="PTHR42879:SF6">
    <property type="entry name" value="NADPH-DEPENDENT REDUCTASE BACG"/>
    <property type="match status" value="1"/>
</dbReference>
<comment type="similarity">
    <text evidence="1">Belongs to the short-chain dehydrogenases/reductases (SDR) family.</text>
</comment>
<dbReference type="PRINTS" id="PR00081">
    <property type="entry name" value="GDHRDH"/>
</dbReference>
<name>A0A0G1CIW3_9BACT</name>
<protein>
    <submittedName>
        <fullName evidence="2">FabG-like protein</fullName>
    </submittedName>
</protein>
<organism evidence="2 3">
    <name type="scientific">Candidatus Gottesmanbacteria bacterium GW2011_GWA1_43_11</name>
    <dbReference type="NCBI Taxonomy" id="1618436"/>
    <lineage>
        <taxon>Bacteria</taxon>
        <taxon>Candidatus Gottesmaniibacteriota</taxon>
    </lineage>
</organism>
<dbReference type="Proteomes" id="UP000034543">
    <property type="component" value="Unassembled WGS sequence"/>
</dbReference>
<reference evidence="2 3" key="1">
    <citation type="journal article" date="2015" name="Nature">
        <title>rRNA introns, odd ribosomes, and small enigmatic genomes across a large radiation of phyla.</title>
        <authorList>
            <person name="Brown C.T."/>
            <person name="Hug L.A."/>
            <person name="Thomas B.C."/>
            <person name="Sharon I."/>
            <person name="Castelle C.J."/>
            <person name="Singh A."/>
            <person name="Wilkins M.J."/>
            <person name="Williams K.H."/>
            <person name="Banfield J.F."/>
        </authorList>
    </citation>
    <scope>NUCLEOTIDE SEQUENCE [LARGE SCALE GENOMIC DNA]</scope>
</reference>
<dbReference type="InterPro" id="IPR050259">
    <property type="entry name" value="SDR"/>
</dbReference>
<dbReference type="AlphaFoldDB" id="A0A0G1CIW3"/>
<dbReference type="SUPFAM" id="SSF51735">
    <property type="entry name" value="NAD(P)-binding Rossmann-fold domains"/>
    <property type="match status" value="1"/>
</dbReference>
<accession>A0A0G1CIW3</accession>
<dbReference type="PRINTS" id="PR00080">
    <property type="entry name" value="SDRFAMILY"/>
</dbReference>
<gene>
    <name evidence="2" type="ORF">UV59_C0007G0015</name>
</gene>
<dbReference type="Gene3D" id="3.40.50.720">
    <property type="entry name" value="NAD(P)-binding Rossmann-like Domain"/>
    <property type="match status" value="1"/>
</dbReference>